<dbReference type="GO" id="GO:0006355">
    <property type="term" value="P:regulation of DNA-templated transcription"/>
    <property type="evidence" value="ECO:0007669"/>
    <property type="project" value="InterPro"/>
</dbReference>
<dbReference type="Pfam" id="PF00376">
    <property type="entry name" value="MerR"/>
    <property type="match status" value="1"/>
</dbReference>
<protein>
    <submittedName>
        <fullName evidence="2">Cytosine-specific methyltransferase</fullName>
    </submittedName>
</protein>
<evidence type="ECO:0000313" key="3">
    <source>
        <dbReference type="Proteomes" id="UP000034325"/>
    </source>
</evidence>
<dbReference type="CDD" id="cd04762">
    <property type="entry name" value="HTH_MerR-trunc"/>
    <property type="match status" value="1"/>
</dbReference>
<gene>
    <name evidence="2" type="ORF">UT23_C0008G0011</name>
</gene>
<evidence type="ECO:0000259" key="1">
    <source>
        <dbReference type="PROSITE" id="PS50937"/>
    </source>
</evidence>
<organism evidence="2 3">
    <name type="scientific">Candidatus Woesebacteria bacterium GW2011_GWA1_39_12</name>
    <dbReference type="NCBI Taxonomy" id="1618549"/>
    <lineage>
        <taxon>Bacteria</taxon>
        <taxon>Candidatus Woeseibacteriota</taxon>
    </lineage>
</organism>
<evidence type="ECO:0000313" key="2">
    <source>
        <dbReference type="EMBL" id="KKQ97738.1"/>
    </source>
</evidence>
<sequence length="168" mass="19467">MIKDLNSLLSLQEVSELLGVHPETLRRWDREDKLSAIKVNERGDRRYRYGDVMRILGSYGTIEYKGFKITHYSPGFEMFPDRFGSIAKFVVSNNLVVAGFAFAVAGLKLFAEPDVKSQDLENLALSKIKYFINQKLIKNLKEYTFEFESREQGFIQIKNPDWWTKGSL</sequence>
<dbReference type="EMBL" id="LBWA01000008">
    <property type="protein sequence ID" value="KKQ97738.1"/>
    <property type="molecule type" value="Genomic_DNA"/>
</dbReference>
<dbReference type="Gene3D" id="1.10.1660.10">
    <property type="match status" value="1"/>
</dbReference>
<name>A0A0G0M0Q7_9BACT</name>
<dbReference type="InterPro" id="IPR000551">
    <property type="entry name" value="MerR-type_HTH_dom"/>
</dbReference>
<dbReference type="GO" id="GO:0003677">
    <property type="term" value="F:DNA binding"/>
    <property type="evidence" value="ECO:0007669"/>
    <property type="project" value="InterPro"/>
</dbReference>
<proteinExistence type="predicted"/>
<comment type="caution">
    <text evidence="2">The sequence shown here is derived from an EMBL/GenBank/DDBJ whole genome shotgun (WGS) entry which is preliminary data.</text>
</comment>
<dbReference type="GO" id="GO:0032259">
    <property type="term" value="P:methylation"/>
    <property type="evidence" value="ECO:0007669"/>
    <property type="project" value="UniProtKB-KW"/>
</dbReference>
<dbReference type="InterPro" id="IPR009061">
    <property type="entry name" value="DNA-bd_dom_put_sf"/>
</dbReference>
<dbReference type="Proteomes" id="UP000034325">
    <property type="component" value="Unassembled WGS sequence"/>
</dbReference>
<keyword evidence="2" id="KW-0808">Transferase</keyword>
<accession>A0A0G0M0Q7</accession>
<reference evidence="2 3" key="1">
    <citation type="journal article" date="2015" name="Nature">
        <title>rRNA introns, odd ribosomes, and small enigmatic genomes across a large radiation of phyla.</title>
        <authorList>
            <person name="Brown C.T."/>
            <person name="Hug L.A."/>
            <person name="Thomas B.C."/>
            <person name="Sharon I."/>
            <person name="Castelle C.J."/>
            <person name="Singh A."/>
            <person name="Wilkins M.J."/>
            <person name="Williams K.H."/>
            <person name="Banfield J.F."/>
        </authorList>
    </citation>
    <scope>NUCLEOTIDE SEQUENCE [LARGE SCALE GENOMIC DNA]</scope>
</reference>
<dbReference type="GO" id="GO:0008168">
    <property type="term" value="F:methyltransferase activity"/>
    <property type="evidence" value="ECO:0007669"/>
    <property type="project" value="UniProtKB-KW"/>
</dbReference>
<keyword evidence="2" id="KW-0489">Methyltransferase</keyword>
<dbReference type="PROSITE" id="PS50937">
    <property type="entry name" value="HTH_MERR_2"/>
    <property type="match status" value="1"/>
</dbReference>
<feature type="domain" description="HTH merR-type" evidence="1">
    <location>
        <begin position="8"/>
        <end position="56"/>
    </location>
</feature>
<dbReference type="SUPFAM" id="SSF46955">
    <property type="entry name" value="Putative DNA-binding domain"/>
    <property type="match status" value="1"/>
</dbReference>
<dbReference type="AlphaFoldDB" id="A0A0G0M0Q7"/>